<dbReference type="Proteomes" id="UP000018817">
    <property type="component" value="Unassembled WGS sequence"/>
</dbReference>
<name>W2R146_PHYN3</name>
<accession>W2R146</accession>
<dbReference type="EMBL" id="KI669565">
    <property type="protein sequence ID" value="ETN19073.1"/>
    <property type="molecule type" value="Genomic_DNA"/>
</dbReference>
<organism evidence="1 2">
    <name type="scientific">Phytophthora nicotianae (strain INRA-310)</name>
    <name type="common">Phytophthora parasitica</name>
    <dbReference type="NCBI Taxonomy" id="761204"/>
    <lineage>
        <taxon>Eukaryota</taxon>
        <taxon>Sar</taxon>
        <taxon>Stramenopiles</taxon>
        <taxon>Oomycota</taxon>
        <taxon>Peronosporomycetes</taxon>
        <taxon>Peronosporales</taxon>
        <taxon>Peronosporaceae</taxon>
        <taxon>Phytophthora</taxon>
    </lineage>
</organism>
<dbReference type="GeneID" id="20190006"/>
<gene>
    <name evidence="1" type="ORF">PPTG_21407</name>
</gene>
<dbReference type="RefSeq" id="XP_008895665.1">
    <property type="nucleotide sequence ID" value="XM_008897417.1"/>
</dbReference>
<evidence type="ECO:0000313" key="2">
    <source>
        <dbReference type="Proteomes" id="UP000018817"/>
    </source>
</evidence>
<reference evidence="2" key="1">
    <citation type="submission" date="2011-12" db="EMBL/GenBank/DDBJ databases">
        <authorList>
            <consortium name="The Broad Institute Genome Sequencing Platform"/>
            <person name="Russ C."/>
            <person name="Tyler B."/>
            <person name="Panabieres F."/>
            <person name="Shan W."/>
            <person name="Tripathy S."/>
            <person name="Grunwald N."/>
            <person name="Machado M."/>
            <person name="Young S.K."/>
            <person name="Zeng Q."/>
            <person name="Gargeya S."/>
            <person name="Fitzgerald M."/>
            <person name="Haas B."/>
            <person name="Abouelleil A."/>
            <person name="Alvarado L."/>
            <person name="Arachchi H.M."/>
            <person name="Berlin A."/>
            <person name="Chapman S.B."/>
            <person name="Gearin G."/>
            <person name="Goldberg J."/>
            <person name="Griggs A."/>
            <person name="Gujja S."/>
            <person name="Hansen M."/>
            <person name="Heiman D."/>
            <person name="Howarth C."/>
            <person name="Larimer J."/>
            <person name="Lui A."/>
            <person name="MacDonald P.J.P."/>
            <person name="McCowen C."/>
            <person name="Montmayeur A."/>
            <person name="Murphy C."/>
            <person name="Neiman D."/>
            <person name="Pearson M."/>
            <person name="Priest M."/>
            <person name="Roberts A."/>
            <person name="Saif S."/>
            <person name="Shea T."/>
            <person name="Sisk P."/>
            <person name="Stolte C."/>
            <person name="Sykes S."/>
            <person name="Wortman J."/>
            <person name="Nusbaum C."/>
            <person name="Birren B."/>
        </authorList>
    </citation>
    <scope>NUCLEOTIDE SEQUENCE [LARGE SCALE GENOMIC DNA]</scope>
    <source>
        <strain evidence="2">INRA-310</strain>
    </source>
</reference>
<dbReference type="VEuPathDB" id="FungiDB:PPTG_21407"/>
<proteinExistence type="predicted"/>
<dbReference type="AlphaFoldDB" id="W2R146"/>
<evidence type="ECO:0000313" key="1">
    <source>
        <dbReference type="EMBL" id="ETN19073.1"/>
    </source>
</evidence>
<protein>
    <submittedName>
        <fullName evidence="1">Uncharacterized protein</fullName>
    </submittedName>
</protein>
<sequence>MGKHLAHLTILEDFFKTNTGSNERDTPLTQTKQVEFVNEAFCRGASCSGP</sequence>
<reference evidence="1 2" key="2">
    <citation type="submission" date="2013-11" db="EMBL/GenBank/DDBJ databases">
        <title>The Genome Sequence of Phytophthora parasitica INRA-310.</title>
        <authorList>
            <consortium name="The Broad Institute Genomics Platform"/>
            <person name="Russ C."/>
            <person name="Tyler B."/>
            <person name="Panabieres F."/>
            <person name="Shan W."/>
            <person name="Tripathy S."/>
            <person name="Grunwald N."/>
            <person name="Machado M."/>
            <person name="Johnson C.S."/>
            <person name="Arredondo F."/>
            <person name="Hong C."/>
            <person name="Coffey M."/>
            <person name="Young S.K."/>
            <person name="Zeng Q."/>
            <person name="Gargeya S."/>
            <person name="Fitzgerald M."/>
            <person name="Abouelleil A."/>
            <person name="Alvarado L."/>
            <person name="Chapman S.B."/>
            <person name="Gainer-Dewar J."/>
            <person name="Goldberg J."/>
            <person name="Griggs A."/>
            <person name="Gujja S."/>
            <person name="Hansen M."/>
            <person name="Howarth C."/>
            <person name="Imamovic A."/>
            <person name="Ireland A."/>
            <person name="Larimer J."/>
            <person name="McCowan C."/>
            <person name="Murphy C."/>
            <person name="Pearson M."/>
            <person name="Poon T.W."/>
            <person name="Priest M."/>
            <person name="Roberts A."/>
            <person name="Saif S."/>
            <person name="Shea T."/>
            <person name="Sykes S."/>
            <person name="Wortman J."/>
            <person name="Nusbaum C."/>
            <person name="Birren B."/>
        </authorList>
    </citation>
    <scope>NUCLEOTIDE SEQUENCE [LARGE SCALE GENOMIC DNA]</scope>
    <source>
        <strain evidence="1 2">INRA-310</strain>
    </source>
</reference>